<organism evidence="1 2">
    <name type="scientific">Caligus rogercresseyi</name>
    <name type="common">Sea louse</name>
    <dbReference type="NCBI Taxonomy" id="217165"/>
    <lineage>
        <taxon>Eukaryota</taxon>
        <taxon>Metazoa</taxon>
        <taxon>Ecdysozoa</taxon>
        <taxon>Arthropoda</taxon>
        <taxon>Crustacea</taxon>
        <taxon>Multicrustacea</taxon>
        <taxon>Hexanauplia</taxon>
        <taxon>Copepoda</taxon>
        <taxon>Siphonostomatoida</taxon>
        <taxon>Caligidae</taxon>
        <taxon>Caligus</taxon>
    </lineage>
</organism>
<keyword evidence="2" id="KW-1185">Reference proteome</keyword>
<reference evidence="2" key="1">
    <citation type="submission" date="2021-01" db="EMBL/GenBank/DDBJ databases">
        <title>Caligus Genome Assembly.</title>
        <authorList>
            <person name="Gallardo-Escarate C."/>
        </authorList>
    </citation>
    <scope>NUCLEOTIDE SEQUENCE [LARGE SCALE GENOMIC DNA]</scope>
</reference>
<evidence type="ECO:0000313" key="1">
    <source>
        <dbReference type="EMBL" id="QQP53240.1"/>
    </source>
</evidence>
<gene>
    <name evidence="1" type="ORF">FKW44_005650</name>
</gene>
<evidence type="ECO:0000313" key="2">
    <source>
        <dbReference type="Proteomes" id="UP000595437"/>
    </source>
</evidence>
<sequence length="69" mass="7765">MTHTLRSTPTSGIEAVLGITPLDLYIQAHATKSRWRTKFFLRDTWDGVGNLQGVVDIVSLVIKYSIDFN</sequence>
<dbReference type="OrthoDB" id="6373941at2759"/>
<name>A0A7T8QS79_CALRO</name>
<proteinExistence type="predicted"/>
<protein>
    <submittedName>
        <fullName evidence="1">Uncharacterized protein</fullName>
    </submittedName>
</protein>
<accession>A0A7T8QS79</accession>
<dbReference type="AlphaFoldDB" id="A0A7T8QS79"/>
<dbReference type="EMBL" id="CP045892">
    <property type="protein sequence ID" value="QQP53240.1"/>
    <property type="molecule type" value="Genomic_DNA"/>
</dbReference>
<dbReference type="Proteomes" id="UP000595437">
    <property type="component" value="Chromosome 3"/>
</dbReference>